<dbReference type="Proteomes" id="UP001172778">
    <property type="component" value="Unassembled WGS sequence"/>
</dbReference>
<reference evidence="1" key="1">
    <citation type="submission" date="2023-03" db="EMBL/GenBank/DDBJ databases">
        <title>Chitinimonas shenzhenensis gen. nov., sp. nov., a novel member of family Burkholderiaceae isolated from activated sludge collected in Shen Zhen, China.</title>
        <authorList>
            <person name="Wang X."/>
        </authorList>
    </citation>
    <scope>NUCLEOTIDE SEQUENCE</scope>
    <source>
        <strain evidence="1">DQS-5</strain>
    </source>
</reference>
<keyword evidence="2" id="KW-1185">Reference proteome</keyword>
<dbReference type="PANTHER" id="PTHR47017:SF1">
    <property type="entry name" value="ACYL-COA"/>
    <property type="match status" value="1"/>
</dbReference>
<name>A0ABT7E064_9NEIS</name>
<evidence type="ECO:0000313" key="2">
    <source>
        <dbReference type="Proteomes" id="UP001172778"/>
    </source>
</evidence>
<proteinExistence type="predicted"/>
<dbReference type="PANTHER" id="PTHR47017">
    <property type="entry name" value="ACYL-COA"/>
    <property type="match status" value="1"/>
</dbReference>
<dbReference type="RefSeq" id="WP_284100613.1">
    <property type="nucleotide sequence ID" value="NZ_JARRAF010000009.1"/>
</dbReference>
<dbReference type="SUPFAM" id="SSF55729">
    <property type="entry name" value="Acyl-CoA N-acyltransferases (Nat)"/>
    <property type="match status" value="1"/>
</dbReference>
<dbReference type="Pfam" id="PF04339">
    <property type="entry name" value="FemAB_like"/>
    <property type="match status" value="1"/>
</dbReference>
<gene>
    <name evidence="1" type="ORF">PZA18_09595</name>
</gene>
<protein>
    <submittedName>
        <fullName evidence="1">GNAT family N-acetyltransferase</fullName>
    </submittedName>
</protein>
<evidence type="ECO:0000313" key="1">
    <source>
        <dbReference type="EMBL" id="MDK2124302.1"/>
    </source>
</evidence>
<organism evidence="1 2">
    <name type="scientific">Parachitinimonas caeni</name>
    <dbReference type="NCBI Taxonomy" id="3031301"/>
    <lineage>
        <taxon>Bacteria</taxon>
        <taxon>Pseudomonadati</taxon>
        <taxon>Pseudomonadota</taxon>
        <taxon>Betaproteobacteria</taxon>
        <taxon>Neisseriales</taxon>
        <taxon>Chitinibacteraceae</taxon>
        <taxon>Parachitinimonas</taxon>
    </lineage>
</organism>
<comment type="caution">
    <text evidence="1">The sequence shown here is derived from an EMBL/GenBank/DDBJ whole genome shotgun (WGS) entry which is preliminary data.</text>
</comment>
<dbReference type="InterPro" id="IPR007434">
    <property type="entry name" value="FemAB-like"/>
</dbReference>
<sequence>MNLALRFLDSLSGVASDQWDAISDGSVFLKHAFLHALHETGCASARTGWQVAYPSLWQGDRLLAAMPLYVKSHSWGEYVFDWAWAEAYERAGGHYYPKLTAAIPFTPVAGSRLLARSDEHRTLLVDAALQLAQAQGISSLHCLFPQGAEVPLWQSAGLMLRHGVQFHWLNQGYRDYQDFLDGLQSEKRKKIRQERRKIAEQGIEVQRKTGAEISEADWRFFYRCYVHTYQAHGSRPYLSLDFFQQIGRDLAGHCLLVLALKHGKPVAAALDLFDAQRLYGRYWGALEYLPNLHFELCYYQGIEFAIAQQLQVFEGGAQGEHKLSRGLSPVATVSAHWLADSRFADAVSHFLQRESGGVEAYLDELNERAPFRRA</sequence>
<dbReference type="InterPro" id="IPR016181">
    <property type="entry name" value="Acyl_CoA_acyltransferase"/>
</dbReference>
<accession>A0ABT7E064</accession>
<dbReference type="Gene3D" id="3.40.630.30">
    <property type="match status" value="1"/>
</dbReference>
<dbReference type="EMBL" id="JARRAF010000009">
    <property type="protein sequence ID" value="MDK2124302.1"/>
    <property type="molecule type" value="Genomic_DNA"/>
</dbReference>